<dbReference type="SUPFAM" id="SSF103481">
    <property type="entry name" value="Multidrug resistance efflux transporter EmrE"/>
    <property type="match status" value="1"/>
</dbReference>
<evidence type="ECO:0000256" key="1">
    <source>
        <dbReference type="ARBA" id="ARBA00004141"/>
    </source>
</evidence>
<evidence type="ECO:0000256" key="7">
    <source>
        <dbReference type="SAM" id="Phobius"/>
    </source>
</evidence>
<feature type="transmembrane region" description="Helical" evidence="7">
    <location>
        <begin position="334"/>
        <end position="351"/>
    </location>
</feature>
<dbReference type="AlphaFoldDB" id="A0A915DID6"/>
<comment type="similarity">
    <text evidence="2">Belongs to the nucleotide-sugar transporter family. SLC35A subfamily.</text>
</comment>
<feature type="transmembrane region" description="Helical" evidence="7">
    <location>
        <begin position="189"/>
        <end position="208"/>
    </location>
</feature>
<name>A0A915DID6_9BILA</name>
<dbReference type="PANTHER" id="PTHR10231">
    <property type="entry name" value="NUCLEOTIDE-SUGAR TRANSMEMBRANE TRANSPORTER"/>
    <property type="match status" value="1"/>
</dbReference>
<feature type="transmembrane region" description="Helical" evidence="7">
    <location>
        <begin position="311"/>
        <end position="328"/>
    </location>
</feature>
<organism evidence="8 9">
    <name type="scientific">Ditylenchus dipsaci</name>
    <dbReference type="NCBI Taxonomy" id="166011"/>
    <lineage>
        <taxon>Eukaryota</taxon>
        <taxon>Metazoa</taxon>
        <taxon>Ecdysozoa</taxon>
        <taxon>Nematoda</taxon>
        <taxon>Chromadorea</taxon>
        <taxon>Rhabditida</taxon>
        <taxon>Tylenchina</taxon>
        <taxon>Tylenchomorpha</taxon>
        <taxon>Sphaerularioidea</taxon>
        <taxon>Anguinidae</taxon>
        <taxon>Anguininae</taxon>
        <taxon>Ditylenchus</taxon>
    </lineage>
</organism>
<protein>
    <submittedName>
        <fullName evidence="9">Uncharacterized protein</fullName>
    </submittedName>
</protein>
<sequence>MTVKLEIDPNISPSKSVNQKEYKLLSTSESVDGISKYSDHTIQIETTLSPEVQRQVQNFSLIFLTVQGSLNPFLVRAAHKHAEVSKQQFLGSTTVFTTEVLRICMCCAYLCFSHGSIKILSSELWNTFVNNKRETIKVCIPALIYVIQNNLYFFALKHVEATLFSITYQMRILTTALLSVVLLKRVFSLVQWAALFISLLGVILVTISSQQSRHLEASDDSEEKRKSQLIGLTTIFVMCWTSAFAGVYLERCYYLPFSVLTMFNDGAVIQEHGTIYYGWTWLVWTISISSAFSGILVAAVMKYADNIKKSYSNSISLGGTAFLSIAFGDTQFTFILFIGVGLVIASVFLYTTNPPLTSATSVDDYVDNFAIVSDSSSSDERESYVEEINVKLKVPKVRARIRSC</sequence>
<keyword evidence="3" id="KW-0762">Sugar transport</keyword>
<evidence type="ECO:0000313" key="8">
    <source>
        <dbReference type="Proteomes" id="UP000887574"/>
    </source>
</evidence>
<dbReference type="InterPro" id="IPR037185">
    <property type="entry name" value="EmrE-like"/>
</dbReference>
<evidence type="ECO:0000256" key="5">
    <source>
        <dbReference type="ARBA" id="ARBA00022989"/>
    </source>
</evidence>
<keyword evidence="3" id="KW-0813">Transport</keyword>
<proteinExistence type="inferred from homology"/>
<dbReference type="GO" id="GO:0015165">
    <property type="term" value="F:pyrimidine nucleotide-sugar transmembrane transporter activity"/>
    <property type="evidence" value="ECO:0007669"/>
    <property type="project" value="InterPro"/>
</dbReference>
<dbReference type="Gene3D" id="1.10.3730.20">
    <property type="match status" value="1"/>
</dbReference>
<evidence type="ECO:0000256" key="6">
    <source>
        <dbReference type="ARBA" id="ARBA00023136"/>
    </source>
</evidence>
<evidence type="ECO:0000256" key="2">
    <source>
        <dbReference type="ARBA" id="ARBA00009976"/>
    </source>
</evidence>
<keyword evidence="8" id="KW-1185">Reference proteome</keyword>
<evidence type="ECO:0000256" key="4">
    <source>
        <dbReference type="ARBA" id="ARBA00022692"/>
    </source>
</evidence>
<keyword evidence="6 7" id="KW-0472">Membrane</keyword>
<dbReference type="InterPro" id="IPR007271">
    <property type="entry name" value="Nuc_sug_transpt"/>
</dbReference>
<comment type="subcellular location">
    <subcellularLocation>
        <location evidence="1">Membrane</location>
        <topology evidence="1">Multi-pass membrane protein</topology>
    </subcellularLocation>
</comment>
<keyword evidence="4 7" id="KW-0812">Transmembrane</keyword>
<reference evidence="9" key="1">
    <citation type="submission" date="2022-11" db="UniProtKB">
        <authorList>
            <consortium name="WormBaseParasite"/>
        </authorList>
    </citation>
    <scope>IDENTIFICATION</scope>
</reference>
<evidence type="ECO:0000313" key="9">
    <source>
        <dbReference type="WBParaSite" id="jg20351"/>
    </source>
</evidence>
<dbReference type="WBParaSite" id="jg20351">
    <property type="protein sequence ID" value="jg20351"/>
    <property type="gene ID" value="jg20351"/>
</dbReference>
<keyword evidence="5 7" id="KW-1133">Transmembrane helix</keyword>
<feature type="transmembrane region" description="Helical" evidence="7">
    <location>
        <begin position="281"/>
        <end position="304"/>
    </location>
</feature>
<accession>A0A915DID6</accession>
<feature type="transmembrane region" description="Helical" evidence="7">
    <location>
        <begin position="229"/>
        <end position="249"/>
    </location>
</feature>
<dbReference type="Proteomes" id="UP000887574">
    <property type="component" value="Unplaced"/>
</dbReference>
<evidence type="ECO:0000256" key="3">
    <source>
        <dbReference type="ARBA" id="ARBA00022597"/>
    </source>
</evidence>
<dbReference type="GO" id="GO:0000139">
    <property type="term" value="C:Golgi membrane"/>
    <property type="evidence" value="ECO:0007669"/>
    <property type="project" value="InterPro"/>
</dbReference>
<dbReference type="Pfam" id="PF04142">
    <property type="entry name" value="Nuc_sug_transp"/>
    <property type="match status" value="2"/>
</dbReference>